<dbReference type="Pfam" id="PF01833">
    <property type="entry name" value="TIG"/>
    <property type="match status" value="3"/>
</dbReference>
<feature type="domain" description="IPT/TIG" evidence="3">
    <location>
        <begin position="291"/>
        <end position="354"/>
    </location>
</feature>
<dbReference type="Gene3D" id="2.60.40.10">
    <property type="entry name" value="Immunoglobulins"/>
    <property type="match status" value="3"/>
</dbReference>
<dbReference type="InterPro" id="IPR013783">
    <property type="entry name" value="Ig-like_fold"/>
</dbReference>
<dbReference type="AlphaFoldDB" id="A0A0G1XUN0"/>
<comment type="caution">
    <text evidence="4">The sequence shown here is derived from an EMBL/GenBank/DDBJ whole genome shotgun (WGS) entry which is preliminary data.</text>
</comment>
<sequence length="464" mass="50630">MHRSTIGTTFFWVFMLFVSLYVVLPQHAYAGGRPGTKVCWDGGCSYKTAPGVLKRAETIKTALKAVFVEELQGHEQLQGFLDGTKAFQPSGLAGHEWAALVKENPKATSDDLVSYLRAKKTAILRDWGVTAFVDALDHPPVVTSFSPTTATTTDTITIYGSNLLPLKYVEFNGVLAYIDDPKENVIQVKVPKYINTIAGLPQAGMATTFKLVFRTRYETSFESSGVFQWLDGKCNDMRITQAYQEIFDRPARGSGTSGECNPANYGSFTSVADLMVQLAARTGEVAKRGPPQISYFEPWKAQPGTTIKINGLALVQVKEVWFGSVKSPTFSSQSEYTMKAVVPEGGSGKVRVVTYSGSGESDHEFEVTTPPVIESVTPKEVLKGERIFIHGKNFNARLGGMVNGVYSLVFDSITPTDIVIRTDNISEEQNATLTISTDGGATSTKKRSSVVCGRTSSLRTRAMR</sequence>
<evidence type="ECO:0000313" key="5">
    <source>
        <dbReference type="Proteomes" id="UP000033865"/>
    </source>
</evidence>
<dbReference type="CDD" id="cd00102">
    <property type="entry name" value="IPT"/>
    <property type="match status" value="1"/>
</dbReference>
<keyword evidence="2" id="KW-0812">Transmembrane</keyword>
<feature type="non-terminal residue" evidence="4">
    <location>
        <position position="464"/>
    </location>
</feature>
<evidence type="ECO:0000313" key="4">
    <source>
        <dbReference type="EMBL" id="KKW34903.1"/>
    </source>
</evidence>
<feature type="compositionally biased region" description="Polar residues" evidence="1">
    <location>
        <begin position="454"/>
        <end position="464"/>
    </location>
</feature>
<proteinExistence type="predicted"/>
<gene>
    <name evidence="4" type="ORF">UY82_C0056G0001</name>
</gene>
<evidence type="ECO:0000256" key="1">
    <source>
        <dbReference type="SAM" id="MobiDB-lite"/>
    </source>
</evidence>
<accession>A0A0G1XUN0</accession>
<feature type="transmembrane region" description="Helical" evidence="2">
    <location>
        <begin position="6"/>
        <end position="24"/>
    </location>
</feature>
<protein>
    <recommendedName>
        <fullName evidence="3">IPT/TIG domain-containing protein</fullName>
    </recommendedName>
</protein>
<evidence type="ECO:0000256" key="2">
    <source>
        <dbReference type="SAM" id="Phobius"/>
    </source>
</evidence>
<dbReference type="InterPro" id="IPR014756">
    <property type="entry name" value="Ig_E-set"/>
</dbReference>
<organism evidence="4 5">
    <name type="scientific">Candidatus Uhrbacteria bacterium GW2011_GWC2_53_7</name>
    <dbReference type="NCBI Taxonomy" id="1618986"/>
    <lineage>
        <taxon>Bacteria</taxon>
        <taxon>Candidatus Uhriibacteriota</taxon>
    </lineage>
</organism>
<keyword evidence="2" id="KW-1133">Transmembrane helix</keyword>
<keyword evidence="2" id="KW-0472">Membrane</keyword>
<dbReference type="SUPFAM" id="SSF81296">
    <property type="entry name" value="E set domains"/>
    <property type="match status" value="3"/>
</dbReference>
<feature type="region of interest" description="Disordered" evidence="1">
    <location>
        <begin position="436"/>
        <end position="464"/>
    </location>
</feature>
<dbReference type="InterPro" id="IPR002909">
    <property type="entry name" value="IPT_dom"/>
</dbReference>
<feature type="domain" description="IPT/TIG" evidence="3">
    <location>
        <begin position="371"/>
        <end position="443"/>
    </location>
</feature>
<dbReference type="EMBL" id="LCRN01000056">
    <property type="protein sequence ID" value="KKW34903.1"/>
    <property type="molecule type" value="Genomic_DNA"/>
</dbReference>
<feature type="domain" description="IPT/TIG" evidence="3">
    <location>
        <begin position="140"/>
        <end position="193"/>
    </location>
</feature>
<evidence type="ECO:0000259" key="3">
    <source>
        <dbReference type="Pfam" id="PF01833"/>
    </source>
</evidence>
<dbReference type="Proteomes" id="UP000033865">
    <property type="component" value="Unassembled WGS sequence"/>
</dbReference>
<name>A0A0G1XUN0_9BACT</name>
<reference evidence="4 5" key="1">
    <citation type="journal article" date="2015" name="Nature">
        <title>rRNA introns, odd ribosomes, and small enigmatic genomes across a large radiation of phyla.</title>
        <authorList>
            <person name="Brown C.T."/>
            <person name="Hug L.A."/>
            <person name="Thomas B.C."/>
            <person name="Sharon I."/>
            <person name="Castelle C.J."/>
            <person name="Singh A."/>
            <person name="Wilkins M.J."/>
            <person name="Williams K.H."/>
            <person name="Banfield J.F."/>
        </authorList>
    </citation>
    <scope>NUCLEOTIDE SEQUENCE [LARGE SCALE GENOMIC DNA]</scope>
</reference>